<name>A0ABV2NKZ7_9HYPH</name>
<evidence type="ECO:0000313" key="1">
    <source>
        <dbReference type="EMBL" id="MET3867179.1"/>
    </source>
</evidence>
<evidence type="ECO:0000313" key="2">
    <source>
        <dbReference type="Proteomes" id="UP001549119"/>
    </source>
</evidence>
<reference evidence="1 2" key="1">
    <citation type="submission" date="2024-06" db="EMBL/GenBank/DDBJ databases">
        <title>Genomics of switchgrass bacterial isolates.</title>
        <authorList>
            <person name="Shade A."/>
        </authorList>
    </citation>
    <scope>NUCLEOTIDE SEQUENCE [LARGE SCALE GENOMIC DNA]</scope>
    <source>
        <strain evidence="1 2">PvP084</strain>
    </source>
</reference>
<proteinExistence type="predicted"/>
<comment type="caution">
    <text evidence="1">The sequence shown here is derived from an EMBL/GenBank/DDBJ whole genome shotgun (WGS) entry which is preliminary data.</text>
</comment>
<keyword evidence="2" id="KW-1185">Reference proteome</keyword>
<dbReference type="RefSeq" id="WP_063111262.1">
    <property type="nucleotide sequence ID" value="NZ_JBEPNV010000001.1"/>
</dbReference>
<organism evidence="1 2">
    <name type="scientific">Methylobacterium radiotolerans</name>
    <dbReference type="NCBI Taxonomy" id="31998"/>
    <lineage>
        <taxon>Bacteria</taxon>
        <taxon>Pseudomonadati</taxon>
        <taxon>Pseudomonadota</taxon>
        <taxon>Alphaproteobacteria</taxon>
        <taxon>Hyphomicrobiales</taxon>
        <taxon>Methylobacteriaceae</taxon>
        <taxon>Methylobacterium</taxon>
    </lineage>
</organism>
<sequence>MYARYAFLPGVSAGQFSWFASIEGALVLATEILKPAVGLMWSRDNGGHFTISSRNPLERWSGSSGPHVSTDPLAIIDAAIAAEIDKRRSAVAHTWGA</sequence>
<dbReference type="EMBL" id="JBEPNW010000002">
    <property type="protein sequence ID" value="MET3867179.1"/>
    <property type="molecule type" value="Genomic_DNA"/>
</dbReference>
<gene>
    <name evidence="1" type="ORF">ABIC20_004488</name>
</gene>
<protein>
    <submittedName>
        <fullName evidence="1">Uncharacterized protein</fullName>
    </submittedName>
</protein>
<dbReference type="Proteomes" id="UP001549119">
    <property type="component" value="Unassembled WGS sequence"/>
</dbReference>
<accession>A0ABV2NKZ7</accession>